<dbReference type="PANTHER" id="PTHR10587:SF125">
    <property type="entry name" value="POLYSACCHARIDE DEACETYLASE YHEN-RELATED"/>
    <property type="match status" value="1"/>
</dbReference>
<accession>A0A644VVF0</accession>
<dbReference type="PANTHER" id="PTHR10587">
    <property type="entry name" value="GLYCOSYL TRANSFERASE-RELATED"/>
    <property type="match status" value="1"/>
</dbReference>
<evidence type="ECO:0000256" key="1">
    <source>
        <dbReference type="SAM" id="Phobius"/>
    </source>
</evidence>
<evidence type="ECO:0000313" key="3">
    <source>
        <dbReference type="EMBL" id="MPL95200.1"/>
    </source>
</evidence>
<dbReference type="EMBL" id="VSSQ01000458">
    <property type="protein sequence ID" value="MPL95200.1"/>
    <property type="molecule type" value="Genomic_DNA"/>
</dbReference>
<organism evidence="3">
    <name type="scientific">bioreactor metagenome</name>
    <dbReference type="NCBI Taxonomy" id="1076179"/>
    <lineage>
        <taxon>unclassified sequences</taxon>
        <taxon>metagenomes</taxon>
        <taxon>ecological metagenomes</taxon>
    </lineage>
</organism>
<dbReference type="InterPro" id="IPR002509">
    <property type="entry name" value="NODB_dom"/>
</dbReference>
<dbReference type="InterPro" id="IPR050248">
    <property type="entry name" value="Polysacc_deacetylase_ArnD"/>
</dbReference>
<feature type="transmembrane region" description="Helical" evidence="1">
    <location>
        <begin position="12"/>
        <end position="33"/>
    </location>
</feature>
<reference evidence="3" key="1">
    <citation type="submission" date="2019-08" db="EMBL/GenBank/DDBJ databases">
        <authorList>
            <person name="Kucharzyk K."/>
            <person name="Murdoch R.W."/>
            <person name="Higgins S."/>
            <person name="Loffler F."/>
        </authorList>
    </citation>
    <scope>NUCLEOTIDE SEQUENCE</scope>
</reference>
<name>A0A644VVF0_9ZZZZ</name>
<keyword evidence="1" id="KW-1133">Transmembrane helix</keyword>
<dbReference type="Pfam" id="PF01522">
    <property type="entry name" value="Polysacc_deac_1"/>
    <property type="match status" value="1"/>
</dbReference>
<gene>
    <name evidence="3" type="ORF">SDC9_41369</name>
</gene>
<evidence type="ECO:0000259" key="2">
    <source>
        <dbReference type="PROSITE" id="PS51677"/>
    </source>
</evidence>
<dbReference type="InterPro" id="IPR011330">
    <property type="entry name" value="Glyco_hydro/deAcase_b/a-brl"/>
</dbReference>
<dbReference type="Gene3D" id="3.20.20.370">
    <property type="entry name" value="Glycoside hydrolase/deacetylase"/>
    <property type="match status" value="1"/>
</dbReference>
<dbReference type="GO" id="GO:0016810">
    <property type="term" value="F:hydrolase activity, acting on carbon-nitrogen (but not peptide) bonds"/>
    <property type="evidence" value="ECO:0007669"/>
    <property type="project" value="InterPro"/>
</dbReference>
<feature type="domain" description="NodB homology" evidence="2">
    <location>
        <begin position="96"/>
        <end position="285"/>
    </location>
</feature>
<protein>
    <recommendedName>
        <fullName evidence="2">NodB homology domain-containing protein</fullName>
    </recommendedName>
</protein>
<keyword evidence="1" id="KW-0472">Membrane</keyword>
<comment type="caution">
    <text evidence="3">The sequence shown here is derived from an EMBL/GenBank/DDBJ whole genome shotgun (WGS) entry which is preliminary data.</text>
</comment>
<proteinExistence type="predicted"/>
<keyword evidence="1" id="KW-0812">Transmembrane</keyword>
<dbReference type="SUPFAM" id="SSF88713">
    <property type="entry name" value="Glycoside hydrolase/deacetylase"/>
    <property type="match status" value="1"/>
</dbReference>
<dbReference type="AlphaFoldDB" id="A0A644VVF0"/>
<dbReference type="PROSITE" id="PS51677">
    <property type="entry name" value="NODB"/>
    <property type="match status" value="1"/>
</dbReference>
<dbReference type="GO" id="GO:0005975">
    <property type="term" value="P:carbohydrate metabolic process"/>
    <property type="evidence" value="ECO:0007669"/>
    <property type="project" value="InterPro"/>
</dbReference>
<dbReference type="CDD" id="cd10944">
    <property type="entry name" value="CE4_SmPgdA_like"/>
    <property type="match status" value="1"/>
</dbReference>
<sequence length="300" mass="33413">MRIKSVGFYKRLILVVVGLTILLSTGFSIALLVRNRSLEKRLDTTQFLPDDVVTVGATELEPAGIVREAPVLSYQMLYPDFKASFYGFNADLVGDKTVFLTFDDGPSEGTATLLDILKKKGVGASFFVNGKSNRILSDQLKRMAEEGHTVGMHSYSHRYNVIYENIENLLDDFYRNYLYIKAETGKAPDILRFPGGSINIFNLENYQSMVAEILRRGFIYYDWNVSAGDASADATTQGIIDNVVNGVRLCWGPAFVLMHDNDKAVLGEALGPIIDTLSKEGYVFKALDNSVKPPMFIYPD</sequence>